<proteinExistence type="predicted"/>
<evidence type="ECO:0000313" key="1">
    <source>
        <dbReference type="EMBL" id="GLQ63222.1"/>
    </source>
</evidence>
<keyword evidence="2" id="KW-1185">Reference proteome</keyword>
<accession>A0AAV5NFQ0</accession>
<sequence length="88" mass="8861">MVALPPAAGIRGCRMLLVPKSSLFAQILAIQVAAIHASGASTNGANNTMVVGQMSAYGTGCTVLDAATRFGKGRGSGEEGGQSQSRTH</sequence>
<protein>
    <submittedName>
        <fullName evidence="1">Uncharacterized protein</fullName>
    </submittedName>
</protein>
<dbReference type="EMBL" id="BSNU01000003">
    <property type="protein sequence ID" value="GLQ63222.1"/>
    <property type="molecule type" value="Genomic_DNA"/>
</dbReference>
<gene>
    <name evidence="1" type="ORF">GCM10007867_20670</name>
</gene>
<dbReference type="Proteomes" id="UP001156614">
    <property type="component" value="Unassembled WGS sequence"/>
</dbReference>
<dbReference type="AlphaFoldDB" id="A0AAV5NFQ0"/>
<name>A0AAV5NFQ0_9PROT</name>
<evidence type="ECO:0000313" key="2">
    <source>
        <dbReference type="Proteomes" id="UP001156614"/>
    </source>
</evidence>
<comment type="caution">
    <text evidence="1">The sequence shown here is derived from an EMBL/GenBank/DDBJ whole genome shotgun (WGS) entry which is preliminary data.</text>
</comment>
<organism evidence="1 2">
    <name type="scientific">Gluconobacter cerinus</name>
    <dbReference type="NCBI Taxonomy" id="38307"/>
    <lineage>
        <taxon>Bacteria</taxon>
        <taxon>Pseudomonadati</taxon>
        <taxon>Pseudomonadota</taxon>
        <taxon>Alphaproteobacteria</taxon>
        <taxon>Acetobacterales</taxon>
        <taxon>Acetobacteraceae</taxon>
        <taxon>Gluconobacter</taxon>
    </lineage>
</organism>
<reference evidence="2" key="1">
    <citation type="journal article" date="2019" name="Int. J. Syst. Evol. Microbiol.">
        <title>The Global Catalogue of Microorganisms (GCM) 10K type strain sequencing project: providing services to taxonomists for standard genome sequencing and annotation.</title>
        <authorList>
            <consortium name="The Broad Institute Genomics Platform"/>
            <consortium name="The Broad Institute Genome Sequencing Center for Infectious Disease"/>
            <person name="Wu L."/>
            <person name="Ma J."/>
        </authorList>
    </citation>
    <scope>NUCLEOTIDE SEQUENCE [LARGE SCALE GENOMIC DNA]</scope>
    <source>
        <strain evidence="2">NBRC 3267</strain>
    </source>
</reference>